<dbReference type="STRING" id="1121322.SAMN02745136_01506"/>
<evidence type="ECO:0000313" key="2">
    <source>
        <dbReference type="Proteomes" id="UP000184386"/>
    </source>
</evidence>
<dbReference type="AlphaFoldDB" id="A0A1M6NY04"/>
<dbReference type="Proteomes" id="UP000184386">
    <property type="component" value="Unassembled WGS sequence"/>
</dbReference>
<organism evidence="1 2">
    <name type="scientific">Anaerocolumna jejuensis DSM 15929</name>
    <dbReference type="NCBI Taxonomy" id="1121322"/>
    <lineage>
        <taxon>Bacteria</taxon>
        <taxon>Bacillati</taxon>
        <taxon>Bacillota</taxon>
        <taxon>Clostridia</taxon>
        <taxon>Lachnospirales</taxon>
        <taxon>Lachnospiraceae</taxon>
        <taxon>Anaerocolumna</taxon>
    </lineage>
</organism>
<accession>A0A1M6NY04</accession>
<dbReference type="InterPro" id="IPR025660">
    <property type="entry name" value="Pept_his_AS"/>
</dbReference>
<proteinExistence type="predicted"/>
<evidence type="ECO:0000313" key="1">
    <source>
        <dbReference type="EMBL" id="SHK00518.1"/>
    </source>
</evidence>
<name>A0A1M6NY04_9FIRM</name>
<dbReference type="OrthoDB" id="2630463at2"/>
<dbReference type="EMBL" id="FRAC01000008">
    <property type="protein sequence ID" value="SHK00518.1"/>
    <property type="molecule type" value="Genomic_DNA"/>
</dbReference>
<gene>
    <name evidence="1" type="ORF">SAMN02745136_01506</name>
</gene>
<dbReference type="RefSeq" id="WP_073274399.1">
    <property type="nucleotide sequence ID" value="NZ_FRAC01000008.1"/>
</dbReference>
<protein>
    <submittedName>
        <fullName evidence="1">Butirosin biosynthesis protein H, N-terminal</fullName>
    </submittedName>
</protein>
<reference evidence="1 2" key="1">
    <citation type="submission" date="2016-11" db="EMBL/GenBank/DDBJ databases">
        <authorList>
            <person name="Jaros S."/>
            <person name="Januszkiewicz K."/>
            <person name="Wedrychowicz H."/>
        </authorList>
    </citation>
    <scope>NUCLEOTIDE SEQUENCE [LARGE SCALE GENOMIC DNA]</scope>
    <source>
        <strain evidence="1 2">DSM 15929</strain>
    </source>
</reference>
<dbReference type="PROSITE" id="PS00639">
    <property type="entry name" value="THIOL_PROTEASE_HIS"/>
    <property type="match status" value="1"/>
</dbReference>
<keyword evidence="2" id="KW-1185">Reference proteome</keyword>
<sequence length="526" mass="61496">MIDIPMQKIKDMPCYDQNIACYAMSLGRRYEMLFAGSWGFEYREGASEDMVGERIKSRAILNMNYLKRYHGIDVFRSEAGKDDDLIEILERETNRKNPVMVFISCYYYSWNEHYKKFENHIPHAIMVVGVDREKQCIYCLDNMYGQKDSEISFEDFLAGNNGKYWIFSSLPEYTEEVDIEEMVQYCLRKLRRNTNEWKDIEDIRRLGIAMKEDFDLEKEINDLHGGIWVEPIIFNISGILADRLDFARLLSYILEQNQDANLIQVKEHMDKAADSWNQIRGMLIKGHYMEHTDELMKRIIRRVEMVADLEEETAVLLGNWKEKREHENLRQSTEKMPGKEFASIQSIPVEAYFNNQCFGVYQDKKSIRGISGMKHFYFVNDKAKERQWKLRTMEFSHEPVSGKGKDSIMCNGQVIKTDCGIHDCILLMGYGDLCFFEEEIEVQYQDGTCEAIAVQIPDSTLPNPFAEETMIWSGRCGLIDDIEEHTWEVGIYAMAYEIQKKAVENIKLPVCPNVIILAMSFGNYKQ</sequence>